<organism evidence="2 3">
    <name type="scientific">Conexibacter stalactiti</name>
    <dbReference type="NCBI Taxonomy" id="1940611"/>
    <lineage>
        <taxon>Bacteria</taxon>
        <taxon>Bacillati</taxon>
        <taxon>Actinomycetota</taxon>
        <taxon>Thermoleophilia</taxon>
        <taxon>Solirubrobacterales</taxon>
        <taxon>Conexibacteraceae</taxon>
        <taxon>Conexibacter</taxon>
    </lineage>
</organism>
<sequence>MSGSEDPNSIGRRSFLQRGAAVGTLAVLPTSLLAACGSGGETVGGTTAGGSGGAAVADAIGGFSHNFREMDPHVGVDVTTYTVGWHVHEGLMDLNPVTREVELGLAAADPEEVRENVWQVRLRDGATFHDGTPVRASDVVFSFERIRNPETASFFISYLDFIRSARAVDDTTVEFTLRQPFALFRNRLIFIRVVPEAIVARDARAMSTRPVGTGPYAFVELAANDHITLRRAARYSGPKRAPYGTITLRAMEDISARLAALRASEIGVMEDPADRDLDSLARQSGIRTTSEPGFNQTILMFNHARRPFDDKRVRQAIMYGLDREALVRSVYAGNGSVAESLIPSTYPGFARPSTVYTYDPERARALLAEAGHDGGLDFELMVNSLSYIGEQGPFIKEQLAAAGLNANLRMGDSSALFERVSAGEYGAFITVSDTSVFGQDPDLWLRYIYSGAFARQFLYWDTPQTREVLRLLDGALYETDEAKQQAAWARIQGIVAEEAVCPSLIHRSQPTAWRDSLAGFQPINTTGLYFLQAA</sequence>
<dbReference type="InterPro" id="IPR039424">
    <property type="entry name" value="SBP_5"/>
</dbReference>
<evidence type="ECO:0000259" key="1">
    <source>
        <dbReference type="Pfam" id="PF00496"/>
    </source>
</evidence>
<reference evidence="2 3" key="2">
    <citation type="submission" date="2023-10" db="EMBL/GenBank/DDBJ databases">
        <authorList>
            <person name="Han X.F."/>
        </authorList>
    </citation>
    <scope>NUCLEOTIDE SEQUENCE [LARGE SCALE GENOMIC DNA]</scope>
    <source>
        <strain evidence="2 3">KCTC 39840</strain>
    </source>
</reference>
<accession>A0ABU4HQF8</accession>
<dbReference type="CDD" id="cd00995">
    <property type="entry name" value="PBP2_NikA_DppA_OppA_like"/>
    <property type="match status" value="1"/>
</dbReference>
<gene>
    <name evidence="2" type="ORF">R7226_14370</name>
</gene>
<dbReference type="InterPro" id="IPR000914">
    <property type="entry name" value="SBP_5_dom"/>
</dbReference>
<dbReference type="PANTHER" id="PTHR30290">
    <property type="entry name" value="PERIPLASMIC BINDING COMPONENT OF ABC TRANSPORTER"/>
    <property type="match status" value="1"/>
</dbReference>
<dbReference type="Proteomes" id="UP001284601">
    <property type="component" value="Unassembled WGS sequence"/>
</dbReference>
<dbReference type="SUPFAM" id="SSF53850">
    <property type="entry name" value="Periplasmic binding protein-like II"/>
    <property type="match status" value="1"/>
</dbReference>
<feature type="domain" description="Solute-binding protein family 5" evidence="1">
    <location>
        <begin position="104"/>
        <end position="445"/>
    </location>
</feature>
<dbReference type="EMBL" id="JAWSTH010000035">
    <property type="protein sequence ID" value="MDW5595531.1"/>
    <property type="molecule type" value="Genomic_DNA"/>
</dbReference>
<dbReference type="Pfam" id="PF00496">
    <property type="entry name" value="SBP_bac_5"/>
    <property type="match status" value="1"/>
</dbReference>
<protein>
    <submittedName>
        <fullName evidence="2">ABC transporter substrate-binding protein</fullName>
    </submittedName>
</protein>
<proteinExistence type="predicted"/>
<keyword evidence="3" id="KW-1185">Reference proteome</keyword>
<evidence type="ECO:0000313" key="3">
    <source>
        <dbReference type="Proteomes" id="UP001284601"/>
    </source>
</evidence>
<evidence type="ECO:0000313" key="2">
    <source>
        <dbReference type="EMBL" id="MDW5595531.1"/>
    </source>
</evidence>
<dbReference type="Gene3D" id="3.40.190.10">
    <property type="entry name" value="Periplasmic binding protein-like II"/>
    <property type="match status" value="1"/>
</dbReference>
<reference evidence="3" key="1">
    <citation type="submission" date="2023-07" db="EMBL/GenBank/DDBJ databases">
        <title>Conexibacter stalactiti sp. nov., isolated from stalactites in a lava cave and emended description of the genus Conexibacter.</title>
        <authorList>
            <person name="Lee S.D."/>
        </authorList>
    </citation>
    <scope>NUCLEOTIDE SEQUENCE [LARGE SCALE GENOMIC DNA]</scope>
    <source>
        <strain evidence="3">KCTC 39840</strain>
    </source>
</reference>
<name>A0ABU4HQF8_9ACTN</name>
<dbReference type="PROSITE" id="PS51318">
    <property type="entry name" value="TAT"/>
    <property type="match status" value="1"/>
</dbReference>
<comment type="caution">
    <text evidence="2">The sequence shown here is derived from an EMBL/GenBank/DDBJ whole genome shotgun (WGS) entry which is preliminary data.</text>
</comment>
<dbReference type="Gene3D" id="3.10.105.10">
    <property type="entry name" value="Dipeptide-binding Protein, Domain 3"/>
    <property type="match status" value="1"/>
</dbReference>
<dbReference type="PIRSF" id="PIRSF002741">
    <property type="entry name" value="MppA"/>
    <property type="match status" value="1"/>
</dbReference>
<dbReference type="InterPro" id="IPR030678">
    <property type="entry name" value="Peptide/Ni-bd"/>
</dbReference>
<dbReference type="InterPro" id="IPR006311">
    <property type="entry name" value="TAT_signal"/>
</dbReference>
<dbReference type="Gene3D" id="3.90.76.10">
    <property type="entry name" value="Dipeptide-binding Protein, Domain 1"/>
    <property type="match status" value="1"/>
</dbReference>